<accession>A0AC58SVP1</accession>
<evidence type="ECO:0000313" key="1">
    <source>
        <dbReference type="Proteomes" id="UP000790787"/>
    </source>
</evidence>
<dbReference type="RefSeq" id="XP_075089024.1">
    <property type="nucleotide sequence ID" value="XM_075232923.1"/>
</dbReference>
<proteinExistence type="predicted"/>
<gene>
    <name evidence="2" type="primary">LOC107777130</name>
</gene>
<organism evidence="1 2">
    <name type="scientific">Nicotiana tabacum</name>
    <name type="common">Common tobacco</name>
    <dbReference type="NCBI Taxonomy" id="4097"/>
    <lineage>
        <taxon>Eukaryota</taxon>
        <taxon>Viridiplantae</taxon>
        <taxon>Streptophyta</taxon>
        <taxon>Embryophyta</taxon>
        <taxon>Tracheophyta</taxon>
        <taxon>Spermatophyta</taxon>
        <taxon>Magnoliopsida</taxon>
        <taxon>eudicotyledons</taxon>
        <taxon>Gunneridae</taxon>
        <taxon>Pentapetalae</taxon>
        <taxon>asterids</taxon>
        <taxon>lamiids</taxon>
        <taxon>Solanales</taxon>
        <taxon>Solanaceae</taxon>
        <taxon>Nicotianoideae</taxon>
        <taxon>Nicotianeae</taxon>
        <taxon>Nicotiana</taxon>
    </lineage>
</organism>
<keyword evidence="1" id="KW-1185">Reference proteome</keyword>
<sequence length="704" mass="78590">MRMQWLWRNLLAAAVLVMAGAVAAGGENVSYDGRSLIIDGQRKMLFSGSIHYPRSTPDMWPSLISKAKQGGIDVIETYVFWNLHEPRPGQYDFSGRRDIVVFIKQIQAQGLYACLRIGPYIEGEWTYGGFPFWLHDVPGIIYRSDNEPFKINTCNGMKCGETFKGPNSPNKPSLWTENWTSFYQVYGQNVTLRSAEDIAFQVALFIARKNGTYINYYMYHGGTNFGRTAAEFMITSYYDQAPLDEYGLIREPKWGHLKELHAAVKLCSEAILSSFPTMQSLGQLQEAYVFSGDSGACAAFLVNADNRRSATVRFQNLTYQLPPKSISILPDCNIVAFNTAKVSTQFNTRSSRPVFKFDSAEKWEQFQDVIPQFDATTLRSQTLLEQTNTTKDASDYLWYTASFEQDSQEQQARLSVKSLGHVLHAFVNGALVGSAQGQFRNTSFTLESMVALNKGTNQISLLSATVGLPDSGAFLERRSLGVRSVIIQNSLGVKIFTVFPWGYQVGLLGEKLQIYTYEGSKNANWSSLGSSQQLTWYKSIFSAPKGDGPIALNLGSMGKGEAWVNGQSIGRYWVSFHTSAGLPSQTWYNVPRSFLKPRNNLLVVFEEEMGNPVNITVDAISVTKVCAHVTNSNPPPVISWRKSDKLSERHPGRRPKVYLNCPPRSNISKILFASFGNPYGNCEDYAAGLCHSSNSKAIVEKVYL</sequence>
<dbReference type="Proteomes" id="UP000790787">
    <property type="component" value="Chromosome 16"/>
</dbReference>
<evidence type="ECO:0000313" key="2">
    <source>
        <dbReference type="RefSeq" id="XP_075089024.1"/>
    </source>
</evidence>
<name>A0AC58SVP1_TOBAC</name>
<reference evidence="1" key="1">
    <citation type="journal article" date="2014" name="Nat. Commun.">
        <title>The tobacco genome sequence and its comparison with those of tomato and potato.</title>
        <authorList>
            <person name="Sierro N."/>
            <person name="Battey J.N."/>
            <person name="Ouadi S."/>
            <person name="Bakaher N."/>
            <person name="Bovet L."/>
            <person name="Willig A."/>
            <person name="Goepfert S."/>
            <person name="Peitsch M.C."/>
            <person name="Ivanov N.V."/>
        </authorList>
    </citation>
    <scope>NUCLEOTIDE SEQUENCE [LARGE SCALE GENOMIC DNA]</scope>
</reference>
<reference evidence="2" key="2">
    <citation type="submission" date="2025-08" db="UniProtKB">
        <authorList>
            <consortium name="RefSeq"/>
        </authorList>
    </citation>
    <scope>IDENTIFICATION</scope>
    <source>
        <tissue evidence="2">Leaf</tissue>
    </source>
</reference>
<protein>
    <submittedName>
        <fullName evidence="2">Beta-galactosidase 16-like isoform X2</fullName>
    </submittedName>
</protein>